<sequence length="32" mass="3361">SVIAFLLLGETSGPIRIAGCTIVFAELIGKDR</sequence>
<name>A0AA40WFL7_LEPIR</name>
<organism evidence="1 2">
    <name type="scientific">Leptospira interrogans serovar Pomona</name>
    <dbReference type="NCBI Taxonomy" id="44276"/>
    <lineage>
        <taxon>Bacteria</taxon>
        <taxon>Pseudomonadati</taxon>
        <taxon>Spirochaetota</taxon>
        <taxon>Spirochaetia</taxon>
        <taxon>Leptospirales</taxon>
        <taxon>Leptospiraceae</taxon>
        <taxon>Leptospira</taxon>
    </lineage>
</organism>
<dbReference type="AlphaFoldDB" id="A0AA40WFL7"/>
<feature type="non-terminal residue" evidence="1">
    <location>
        <position position="1"/>
    </location>
</feature>
<dbReference type="Proteomes" id="UP000644282">
    <property type="component" value="Unassembled WGS sequence"/>
</dbReference>
<proteinExistence type="predicted"/>
<evidence type="ECO:0000313" key="2">
    <source>
        <dbReference type="Proteomes" id="UP000644282"/>
    </source>
</evidence>
<reference evidence="1" key="1">
    <citation type="submission" date="2020-10" db="EMBL/GenBank/DDBJ databases">
        <title>New Zealand Leptospira genomics.</title>
        <authorList>
            <person name="Wilkinson D.A."/>
            <person name="Nisa S."/>
            <person name="Moinet M."/>
            <person name="Benschop J."/>
        </authorList>
    </citation>
    <scope>NUCLEOTIDE SEQUENCE</scope>
    <source>
        <strain evidence="1">ESR8</strain>
    </source>
</reference>
<comment type="caution">
    <text evidence="1">The sequence shown here is derived from an EMBL/GenBank/DDBJ whole genome shotgun (WGS) entry which is preliminary data.</text>
</comment>
<protein>
    <submittedName>
        <fullName evidence="1">EamA/RhaT family transporter</fullName>
    </submittedName>
</protein>
<gene>
    <name evidence="1" type="ORF">IQB77_21185</name>
</gene>
<dbReference type="EMBL" id="JADDXF010000429">
    <property type="protein sequence ID" value="MBE8432235.1"/>
    <property type="molecule type" value="Genomic_DNA"/>
</dbReference>
<evidence type="ECO:0000313" key="1">
    <source>
        <dbReference type="EMBL" id="MBE8432235.1"/>
    </source>
</evidence>
<accession>A0AA40WFL7</accession>